<comment type="cofactor">
    <cofactor evidence="1">
        <name>Mn(2+)</name>
        <dbReference type="ChEBI" id="CHEBI:29035"/>
    </cofactor>
</comment>
<evidence type="ECO:0000256" key="5">
    <source>
        <dbReference type="ARBA" id="ARBA00012401"/>
    </source>
</evidence>
<keyword evidence="6" id="KW-0723">Serine/threonine-protein kinase</keyword>
<comment type="subcellular location">
    <subcellularLocation>
        <location evidence="3">Membrane</location>
        <topology evidence="3">Single-pass type I membrane protein</topology>
    </subcellularLocation>
</comment>
<dbReference type="InterPro" id="IPR001245">
    <property type="entry name" value="Ser-Thr/Tyr_kinase_cat_dom"/>
</dbReference>
<dbReference type="PROSITE" id="PS51256">
    <property type="entry name" value="GS"/>
    <property type="match status" value="1"/>
</dbReference>
<feature type="signal peptide" evidence="20">
    <location>
        <begin position="1"/>
        <end position="26"/>
    </location>
</feature>
<dbReference type="PROSITE" id="PS50011">
    <property type="entry name" value="PROTEIN_KINASE_DOM"/>
    <property type="match status" value="1"/>
</dbReference>
<evidence type="ECO:0000256" key="9">
    <source>
        <dbReference type="ARBA" id="ARBA00022723"/>
    </source>
</evidence>
<evidence type="ECO:0000259" key="21">
    <source>
        <dbReference type="PROSITE" id="PS50011"/>
    </source>
</evidence>
<evidence type="ECO:0000256" key="3">
    <source>
        <dbReference type="ARBA" id="ARBA00004479"/>
    </source>
</evidence>
<feature type="domain" description="GS" evidence="22">
    <location>
        <begin position="217"/>
        <end position="249"/>
    </location>
</feature>
<dbReference type="Gene3D" id="3.30.200.20">
    <property type="entry name" value="Phosphorylase Kinase, domain 1"/>
    <property type="match status" value="1"/>
</dbReference>
<evidence type="ECO:0000256" key="10">
    <source>
        <dbReference type="ARBA" id="ARBA00022729"/>
    </source>
</evidence>
<evidence type="ECO:0000256" key="13">
    <source>
        <dbReference type="ARBA" id="ARBA00022840"/>
    </source>
</evidence>
<dbReference type="GO" id="GO:0043235">
    <property type="term" value="C:receptor complex"/>
    <property type="evidence" value="ECO:0007669"/>
    <property type="project" value="TreeGrafter"/>
</dbReference>
<evidence type="ECO:0000256" key="4">
    <source>
        <dbReference type="ARBA" id="ARBA00009605"/>
    </source>
</evidence>
<dbReference type="GO" id="GO:0004675">
    <property type="term" value="F:transmembrane receptor protein serine/threonine kinase activity"/>
    <property type="evidence" value="ECO:0007669"/>
    <property type="project" value="UniProtKB-EC"/>
</dbReference>
<dbReference type="PANTHER" id="PTHR23255:SF71">
    <property type="entry name" value="RECEPTOR PROTEIN SERINE_THREONINE KINASE"/>
    <property type="match status" value="1"/>
</dbReference>
<dbReference type="InterPro" id="IPR017441">
    <property type="entry name" value="Protein_kinase_ATP_BS"/>
</dbReference>
<evidence type="ECO:0000256" key="20">
    <source>
        <dbReference type="SAM" id="SignalP"/>
    </source>
</evidence>
<dbReference type="EC" id="2.7.11.30" evidence="5"/>
<keyword evidence="12 23" id="KW-0418">Kinase</keyword>
<keyword evidence="24" id="KW-1185">Reference proteome</keyword>
<dbReference type="PROSITE" id="PS00108">
    <property type="entry name" value="PROTEIN_KINASE_ST"/>
    <property type="match status" value="1"/>
</dbReference>
<comment type="cofactor">
    <cofactor evidence="2">
        <name>Mg(2+)</name>
        <dbReference type="ChEBI" id="CHEBI:18420"/>
    </cofactor>
</comment>
<evidence type="ECO:0000256" key="17">
    <source>
        <dbReference type="ARBA" id="ARBA00023170"/>
    </source>
</evidence>
<keyword evidence="8 19" id="KW-0812">Transmembrane</keyword>
<keyword evidence="16 19" id="KW-0472">Membrane</keyword>
<feature type="transmembrane region" description="Helical" evidence="19">
    <location>
        <begin position="163"/>
        <end position="189"/>
    </location>
</feature>
<dbReference type="GO" id="GO:0005886">
    <property type="term" value="C:plasma membrane"/>
    <property type="evidence" value="ECO:0007669"/>
    <property type="project" value="TreeGrafter"/>
</dbReference>
<dbReference type="SMART" id="SM00467">
    <property type="entry name" value="GS"/>
    <property type="match status" value="1"/>
</dbReference>
<dbReference type="GO" id="GO:0071363">
    <property type="term" value="P:cellular response to growth factor stimulus"/>
    <property type="evidence" value="ECO:0007669"/>
    <property type="project" value="TreeGrafter"/>
</dbReference>
<evidence type="ECO:0000313" key="23">
    <source>
        <dbReference type="EMBL" id="KAI1715534.1"/>
    </source>
</evidence>
<dbReference type="InterPro" id="IPR000719">
    <property type="entry name" value="Prot_kinase_dom"/>
</dbReference>
<evidence type="ECO:0000313" key="24">
    <source>
        <dbReference type="Proteomes" id="UP001201812"/>
    </source>
</evidence>
<dbReference type="Pfam" id="PF01064">
    <property type="entry name" value="Activin_recp"/>
    <property type="match status" value="1"/>
</dbReference>
<evidence type="ECO:0000256" key="6">
    <source>
        <dbReference type="ARBA" id="ARBA00022527"/>
    </source>
</evidence>
<protein>
    <recommendedName>
        <fullName evidence="5">receptor protein serine/threonine kinase</fullName>
        <ecNumber evidence="5">2.7.11.30</ecNumber>
    </recommendedName>
</protein>
<proteinExistence type="inferred from homology"/>
<comment type="caution">
    <text evidence="23">The sequence shown here is derived from an EMBL/GenBank/DDBJ whole genome shotgun (WGS) entry which is preliminary data.</text>
</comment>
<name>A0AAD4N5C3_9BILA</name>
<evidence type="ECO:0000256" key="14">
    <source>
        <dbReference type="ARBA" id="ARBA00022842"/>
    </source>
</evidence>
<sequence length="557" mass="63428">MWRAMFQHRKCLLATILLAFVSFTTGEADQSSTEIIAAEIRQAFEQHASYVSDPLGPDELLCKCSERGCDRDIVDIAGANYSGICRAHKGGMCRKTIQLDIEGHVKDAALACVPEHELVPPERPFVCQSVFGSKYTHKVECCKTNLCNYVEITIEEPEASTGLHWYILLLLIVAVFFSAVGLLVGIFWCSSDRSKRFIRNFLSRLFGRGGESANGDSRLERLLDDLEVTMSTGSGAGMPILAQRTISRQIELRECIGRGRFGEVFVGEWRGEAVAVKIFLSRDESSWQRETEVYRTNMLRHSNLLRWIASDNKDTGTCTQLWLITEYWPLGSVCDYLEKYEMNPVLAMQFIRSIVHGLTYLHTEIPGVNTHCFKPGIAHRDIKTRNILVKNDMTCAIADLGMAVRCVNGIIDLPEHTRGGTARYLAPEFLLDTFVANCFNSYLQMDVYAFSLVMWEIARRVKLPDVPGLDTMPKPYEVPYYEYVPREPEIEEMRECVCDRQHRPTIPPEWRKFPIMEELTRIMCESWSQNPNSRLTALNIRYSLDALIKKDGIQIIT</sequence>
<keyword evidence="10 20" id="KW-0732">Signal</keyword>
<dbReference type="SUPFAM" id="SSF56112">
    <property type="entry name" value="Protein kinase-like (PK-like)"/>
    <property type="match status" value="1"/>
</dbReference>
<keyword evidence="15 19" id="KW-1133">Transmembrane helix</keyword>
<accession>A0AAD4N5C3</accession>
<dbReference type="InterPro" id="IPR003605">
    <property type="entry name" value="GS_dom"/>
</dbReference>
<feature type="chain" id="PRO_5042039667" description="receptor protein serine/threonine kinase" evidence="20">
    <location>
        <begin position="27"/>
        <end position="557"/>
    </location>
</feature>
<evidence type="ECO:0000256" key="18">
    <source>
        <dbReference type="PROSITE-ProRule" id="PRU10141"/>
    </source>
</evidence>
<comment type="similarity">
    <text evidence="4">Belongs to the protein kinase superfamily. TKL Ser/Thr protein kinase family. TGFB receptor subfamily.</text>
</comment>
<evidence type="ECO:0000256" key="2">
    <source>
        <dbReference type="ARBA" id="ARBA00001946"/>
    </source>
</evidence>
<dbReference type="InterPro" id="IPR000472">
    <property type="entry name" value="Activin_recp"/>
</dbReference>
<gene>
    <name evidence="23" type="ORF">DdX_07852</name>
</gene>
<dbReference type="PANTHER" id="PTHR23255">
    <property type="entry name" value="TRANSFORMING GROWTH FACTOR-BETA RECEPTOR TYPE I AND II"/>
    <property type="match status" value="1"/>
</dbReference>
<dbReference type="GO" id="GO:0005524">
    <property type="term" value="F:ATP binding"/>
    <property type="evidence" value="ECO:0007669"/>
    <property type="project" value="UniProtKB-UniRule"/>
</dbReference>
<keyword evidence="13 18" id="KW-0067">ATP-binding</keyword>
<reference evidence="23" key="1">
    <citation type="submission" date="2022-01" db="EMBL/GenBank/DDBJ databases">
        <title>Genome Sequence Resource for Two Populations of Ditylenchus destructor, the Migratory Endoparasitic Phytonematode.</title>
        <authorList>
            <person name="Zhang H."/>
            <person name="Lin R."/>
            <person name="Xie B."/>
        </authorList>
    </citation>
    <scope>NUCLEOTIDE SEQUENCE</scope>
    <source>
        <strain evidence="23">BazhouSP</strain>
    </source>
</reference>
<evidence type="ECO:0000256" key="19">
    <source>
        <dbReference type="SAM" id="Phobius"/>
    </source>
</evidence>
<evidence type="ECO:0000256" key="1">
    <source>
        <dbReference type="ARBA" id="ARBA00001936"/>
    </source>
</evidence>
<feature type="domain" description="Protein kinase" evidence="21">
    <location>
        <begin position="250"/>
        <end position="548"/>
    </location>
</feature>
<evidence type="ECO:0000259" key="22">
    <source>
        <dbReference type="PROSITE" id="PS51256"/>
    </source>
</evidence>
<dbReference type="AlphaFoldDB" id="A0AAD4N5C3"/>
<dbReference type="Gene3D" id="1.10.510.10">
    <property type="entry name" value="Transferase(Phosphotransferase) domain 1"/>
    <property type="match status" value="1"/>
</dbReference>
<keyword evidence="11 18" id="KW-0547">Nucleotide-binding</keyword>
<dbReference type="InterPro" id="IPR045860">
    <property type="entry name" value="Snake_toxin-like_sf"/>
</dbReference>
<dbReference type="Proteomes" id="UP001201812">
    <property type="component" value="Unassembled WGS sequence"/>
</dbReference>
<keyword evidence="17" id="KW-0675">Receptor</keyword>
<dbReference type="Pfam" id="PF08515">
    <property type="entry name" value="TGF_beta_GS"/>
    <property type="match status" value="1"/>
</dbReference>
<organism evidence="23 24">
    <name type="scientific">Ditylenchus destructor</name>
    <dbReference type="NCBI Taxonomy" id="166010"/>
    <lineage>
        <taxon>Eukaryota</taxon>
        <taxon>Metazoa</taxon>
        <taxon>Ecdysozoa</taxon>
        <taxon>Nematoda</taxon>
        <taxon>Chromadorea</taxon>
        <taxon>Rhabditida</taxon>
        <taxon>Tylenchina</taxon>
        <taxon>Tylenchomorpha</taxon>
        <taxon>Sphaerularioidea</taxon>
        <taxon>Anguinidae</taxon>
        <taxon>Anguininae</taxon>
        <taxon>Ditylenchus</taxon>
    </lineage>
</organism>
<evidence type="ECO:0000256" key="8">
    <source>
        <dbReference type="ARBA" id="ARBA00022692"/>
    </source>
</evidence>
<dbReference type="Gene3D" id="2.10.60.10">
    <property type="entry name" value="CD59"/>
    <property type="match status" value="1"/>
</dbReference>
<dbReference type="InterPro" id="IPR000333">
    <property type="entry name" value="TGFB_receptor"/>
</dbReference>
<dbReference type="PROSITE" id="PS00107">
    <property type="entry name" value="PROTEIN_KINASE_ATP"/>
    <property type="match status" value="1"/>
</dbReference>
<evidence type="ECO:0000256" key="12">
    <source>
        <dbReference type="ARBA" id="ARBA00022777"/>
    </source>
</evidence>
<dbReference type="Pfam" id="PF07714">
    <property type="entry name" value="PK_Tyr_Ser-Thr"/>
    <property type="match status" value="1"/>
</dbReference>
<dbReference type="InterPro" id="IPR008271">
    <property type="entry name" value="Ser/Thr_kinase_AS"/>
</dbReference>
<feature type="binding site" evidence="18">
    <location>
        <position position="277"/>
    </location>
    <ligand>
        <name>ATP</name>
        <dbReference type="ChEBI" id="CHEBI:30616"/>
    </ligand>
</feature>
<keyword evidence="9" id="KW-0479">Metal-binding</keyword>
<evidence type="ECO:0000256" key="16">
    <source>
        <dbReference type="ARBA" id="ARBA00023136"/>
    </source>
</evidence>
<dbReference type="SUPFAM" id="SSF57302">
    <property type="entry name" value="Snake toxin-like"/>
    <property type="match status" value="1"/>
</dbReference>
<evidence type="ECO:0000256" key="15">
    <source>
        <dbReference type="ARBA" id="ARBA00022989"/>
    </source>
</evidence>
<dbReference type="EMBL" id="JAKKPZ010000011">
    <property type="protein sequence ID" value="KAI1715534.1"/>
    <property type="molecule type" value="Genomic_DNA"/>
</dbReference>
<evidence type="ECO:0000256" key="7">
    <source>
        <dbReference type="ARBA" id="ARBA00022679"/>
    </source>
</evidence>
<evidence type="ECO:0000256" key="11">
    <source>
        <dbReference type="ARBA" id="ARBA00022741"/>
    </source>
</evidence>
<dbReference type="SMART" id="SM00220">
    <property type="entry name" value="S_TKc"/>
    <property type="match status" value="1"/>
</dbReference>
<keyword evidence="14" id="KW-0460">Magnesium</keyword>
<keyword evidence="7" id="KW-0808">Transferase</keyword>
<dbReference type="GO" id="GO:0006950">
    <property type="term" value="P:response to stress"/>
    <property type="evidence" value="ECO:0007669"/>
    <property type="project" value="UniProtKB-ARBA"/>
</dbReference>
<dbReference type="InterPro" id="IPR011009">
    <property type="entry name" value="Kinase-like_dom_sf"/>
</dbReference>